<reference evidence="2 3" key="1">
    <citation type="submission" date="2016-04" db="EMBL/GenBank/DDBJ databases">
        <title>High quality genome of the nematocidal Bacillus thuringiensis MYBT18246.</title>
        <authorList>
            <person name="Hollensteiner J."/>
            <person name="Poehlein A."/>
            <person name="Sproeer C."/>
            <person name="Bunk B."/>
            <person name="Rosenstiel P."/>
            <person name="Schulenburg H."/>
            <person name="Liesegang H."/>
        </authorList>
    </citation>
    <scope>NUCLEOTIDE SEQUENCE [LARGE SCALE GENOMIC DNA]</scope>
    <source>
        <strain evidence="2 3">MYBT18246</strain>
    </source>
</reference>
<organism evidence="2 3">
    <name type="scientific">Bacillus thuringiensis</name>
    <dbReference type="NCBI Taxonomy" id="1428"/>
    <lineage>
        <taxon>Bacteria</taxon>
        <taxon>Bacillati</taxon>
        <taxon>Bacillota</taxon>
        <taxon>Bacilli</taxon>
        <taxon>Bacillales</taxon>
        <taxon>Bacillaceae</taxon>
        <taxon>Bacillus</taxon>
        <taxon>Bacillus cereus group</taxon>
    </lineage>
</organism>
<evidence type="ECO:0000256" key="1">
    <source>
        <dbReference type="SAM" id="Phobius"/>
    </source>
</evidence>
<name>A0A9W3SFE0_BACTU</name>
<proteinExistence type="predicted"/>
<feature type="transmembrane region" description="Helical" evidence="1">
    <location>
        <begin position="12"/>
        <end position="31"/>
    </location>
</feature>
<dbReference type="Proteomes" id="UP000092743">
    <property type="component" value="Chromosome"/>
</dbReference>
<accession>A0A9W3SFE0</accession>
<gene>
    <name evidence="2" type="ORF">BT246_46810</name>
</gene>
<evidence type="ECO:0000313" key="3">
    <source>
        <dbReference type="Proteomes" id="UP000092743"/>
    </source>
</evidence>
<keyword evidence="1" id="KW-1133">Transmembrane helix</keyword>
<keyword evidence="1" id="KW-0472">Membrane</keyword>
<feature type="transmembrane region" description="Helical" evidence="1">
    <location>
        <begin position="37"/>
        <end position="55"/>
    </location>
</feature>
<evidence type="ECO:0000313" key="2">
    <source>
        <dbReference type="EMBL" id="ANS50017.1"/>
    </source>
</evidence>
<sequence length="67" mass="7959">MKEADYGEINYMFLVVILIIIINYLLLPIFNMNTFEFFSRLILYTAMIFLVLAYTPCKNNRIKIKSV</sequence>
<keyword evidence="1" id="KW-0812">Transmembrane</keyword>
<protein>
    <submittedName>
        <fullName evidence="2">Uncharacterized protein</fullName>
    </submittedName>
</protein>
<dbReference type="AlphaFoldDB" id="A0A9W3SFE0"/>
<dbReference type="EMBL" id="CP015350">
    <property type="protein sequence ID" value="ANS50017.1"/>
    <property type="molecule type" value="Genomic_DNA"/>
</dbReference>